<evidence type="ECO:0000313" key="2">
    <source>
        <dbReference type="Proteomes" id="UP000314294"/>
    </source>
</evidence>
<dbReference type="EMBL" id="SRLO01000468">
    <property type="protein sequence ID" value="TNN55057.1"/>
    <property type="molecule type" value="Genomic_DNA"/>
</dbReference>
<reference evidence="1 2" key="1">
    <citation type="submission" date="2019-03" db="EMBL/GenBank/DDBJ databases">
        <title>First draft genome of Liparis tanakae, snailfish: a comprehensive survey of snailfish specific genes.</title>
        <authorList>
            <person name="Kim W."/>
            <person name="Song I."/>
            <person name="Jeong J.-H."/>
            <person name="Kim D."/>
            <person name="Kim S."/>
            <person name="Ryu S."/>
            <person name="Song J.Y."/>
            <person name="Lee S.K."/>
        </authorList>
    </citation>
    <scope>NUCLEOTIDE SEQUENCE [LARGE SCALE GENOMIC DNA]</scope>
    <source>
        <tissue evidence="1">Muscle</tissue>
    </source>
</reference>
<dbReference type="Proteomes" id="UP000314294">
    <property type="component" value="Unassembled WGS sequence"/>
</dbReference>
<keyword evidence="2" id="KW-1185">Reference proteome</keyword>
<proteinExistence type="predicted"/>
<dbReference type="AlphaFoldDB" id="A0A4Z2GNC3"/>
<name>A0A4Z2GNC3_9TELE</name>
<evidence type="ECO:0000313" key="1">
    <source>
        <dbReference type="EMBL" id="TNN55057.1"/>
    </source>
</evidence>
<comment type="caution">
    <text evidence="1">The sequence shown here is derived from an EMBL/GenBank/DDBJ whole genome shotgun (WGS) entry which is preliminary data.</text>
</comment>
<protein>
    <submittedName>
        <fullName evidence="1">Uncharacterized protein</fullName>
    </submittedName>
</protein>
<gene>
    <name evidence="1" type="ORF">EYF80_034763</name>
</gene>
<sequence>MVLVLVLDCWSTWDQDQDHRGSRFLFLPATSCLCCSSPASPNIRRTSGDVSHRDGLTAVIRLIPLIAPSGSSCMAEKIFPSCS</sequence>
<organism evidence="1 2">
    <name type="scientific">Liparis tanakae</name>
    <name type="common">Tanaka's snailfish</name>
    <dbReference type="NCBI Taxonomy" id="230148"/>
    <lineage>
        <taxon>Eukaryota</taxon>
        <taxon>Metazoa</taxon>
        <taxon>Chordata</taxon>
        <taxon>Craniata</taxon>
        <taxon>Vertebrata</taxon>
        <taxon>Euteleostomi</taxon>
        <taxon>Actinopterygii</taxon>
        <taxon>Neopterygii</taxon>
        <taxon>Teleostei</taxon>
        <taxon>Neoteleostei</taxon>
        <taxon>Acanthomorphata</taxon>
        <taxon>Eupercaria</taxon>
        <taxon>Perciformes</taxon>
        <taxon>Cottioidei</taxon>
        <taxon>Cottales</taxon>
        <taxon>Liparidae</taxon>
        <taxon>Liparis</taxon>
    </lineage>
</organism>
<accession>A0A4Z2GNC3</accession>